<feature type="compositionally biased region" description="Polar residues" evidence="11">
    <location>
        <begin position="1"/>
        <end position="20"/>
    </location>
</feature>
<evidence type="ECO:0000256" key="8">
    <source>
        <dbReference type="ARBA" id="ARBA00023065"/>
    </source>
</evidence>
<keyword evidence="14" id="KW-1185">Reference proteome</keyword>
<feature type="transmembrane region" description="Helical" evidence="12">
    <location>
        <begin position="599"/>
        <end position="620"/>
    </location>
</feature>
<sequence length="743" mass="83800">MEDPSANTELEQQQPFTSKQPIPIEDQGGSPTILHIIEPGNTLSIVVFGEDEVEGENSTMTASSSNTPPSMPATSSNQLNVPSTSTMQGNESRSKKKNRRRMDDKSSVSTVSRMSKSALSERDRQLLKSLKSIRRRVRETKELVYRGEVPSISKAEKAAKVKDERPVEWIRHEEARESFVHYFTFLYAFVVLLYLIVEEATHEEYTSEYPIGVLLHCYMYAVAINFLIYVHVFIINPSIPNQIFAFLSKRGLWKAAEKLMIVRASHSAEPVSTLFLRIGTMVFGCAGVVLFGLELYLLVVDELSIPYFNMSVIENIHGAAFVIMQVHFLNVNYKVLVRTSRNICRFGFMHCFALNIWLWYRFAQAKTSKTLKKHITYEQTMRYGDDSSTFLSNITNDFPVAQTSTNSWTDVYMETKSAVPSLEHFGNLASFLNTCLIEYTVIGATVMFVFWMRLDPAYPVRIHEEKHSARMDFRSLSNSSRYGFSTGIILCIVGAVCCGVYAGLRHAIALNDNSLLLLGGFQCLAYSCCILAVISAIILMRSLVLSPHGHAQPIDLYLLFEGFCGEVVWCSAELARFIDVVGNLFLVELIVEKGTSGDVTIFVVVLIRLAHVFMQTWFILIAFKLVMSSSTVATAMRGRQCIMFMLLANITLFFFHVYESMTEGFGYVSSSTSNYTYAKLLAGPMIAFYRFHCSVCFAEIWEKTFSKSNGEKPNNKGRLSESPQSSATTEIDFHMRRSSSYLA</sequence>
<feature type="transmembrane region" description="Helical" evidence="12">
    <location>
        <begin position="524"/>
        <end position="544"/>
    </location>
</feature>
<keyword evidence="3" id="KW-0813">Transport</keyword>
<accession>A0A2A6C210</accession>
<dbReference type="OrthoDB" id="6429739at2759"/>
<keyword evidence="7 12" id="KW-1133">Transmembrane helix</keyword>
<keyword evidence="8" id="KW-0406">Ion transport</keyword>
<evidence type="ECO:0000313" key="13">
    <source>
        <dbReference type="EnsemblMetazoa" id="PPA40655.1"/>
    </source>
</evidence>
<feature type="compositionally biased region" description="Polar residues" evidence="11">
    <location>
        <begin position="56"/>
        <end position="91"/>
    </location>
</feature>
<feature type="region of interest" description="Disordered" evidence="11">
    <location>
        <begin position="709"/>
        <end position="728"/>
    </location>
</feature>
<feature type="transmembrane region" description="Helical" evidence="12">
    <location>
        <begin position="482"/>
        <end position="504"/>
    </location>
</feature>
<dbReference type="GO" id="GO:0005886">
    <property type="term" value="C:plasma membrane"/>
    <property type="evidence" value="ECO:0000318"/>
    <property type="project" value="GO_Central"/>
</dbReference>
<organism evidence="13 14">
    <name type="scientific">Pristionchus pacificus</name>
    <name type="common">Parasitic nematode worm</name>
    <dbReference type="NCBI Taxonomy" id="54126"/>
    <lineage>
        <taxon>Eukaryota</taxon>
        <taxon>Metazoa</taxon>
        <taxon>Ecdysozoa</taxon>
        <taxon>Nematoda</taxon>
        <taxon>Chromadorea</taxon>
        <taxon>Rhabditida</taxon>
        <taxon>Rhabditina</taxon>
        <taxon>Diplogasteromorpha</taxon>
        <taxon>Diplogasteroidea</taxon>
        <taxon>Neodiplogasteridae</taxon>
        <taxon>Pristionchus</taxon>
    </lineage>
</organism>
<dbReference type="PANTHER" id="PTHR21522:SF43">
    <property type="entry name" value="OTOPETRIN-2"/>
    <property type="match status" value="1"/>
</dbReference>
<evidence type="ECO:0000256" key="7">
    <source>
        <dbReference type="ARBA" id="ARBA00022989"/>
    </source>
</evidence>
<dbReference type="GO" id="GO:0015252">
    <property type="term" value="F:proton channel activity"/>
    <property type="evidence" value="ECO:0000318"/>
    <property type="project" value="GO_Central"/>
</dbReference>
<feature type="region of interest" description="Disordered" evidence="11">
    <location>
        <begin position="53"/>
        <end position="123"/>
    </location>
</feature>
<evidence type="ECO:0000256" key="2">
    <source>
        <dbReference type="ARBA" id="ARBA00006513"/>
    </source>
</evidence>
<reference evidence="13" key="2">
    <citation type="submission" date="2022-06" db="UniProtKB">
        <authorList>
            <consortium name="EnsemblMetazoa"/>
        </authorList>
    </citation>
    <scope>IDENTIFICATION</scope>
    <source>
        <strain evidence="13">PS312</strain>
    </source>
</reference>
<feature type="region of interest" description="Disordered" evidence="11">
    <location>
        <begin position="1"/>
        <end position="36"/>
    </location>
</feature>
<feature type="transmembrane region" description="Helical" evidence="12">
    <location>
        <begin position="209"/>
        <end position="234"/>
    </location>
</feature>
<dbReference type="AlphaFoldDB" id="A0A2A6C210"/>
<comment type="subcellular location">
    <subcellularLocation>
        <location evidence="1">Cell membrane</location>
        <topology evidence="1">Multi-pass membrane protein</topology>
    </subcellularLocation>
</comment>
<dbReference type="PANTHER" id="PTHR21522">
    <property type="entry name" value="PROTON CHANNEL OTOP"/>
    <property type="match status" value="1"/>
</dbReference>
<protein>
    <submittedName>
        <fullName evidence="13">Uncharacterized protein</fullName>
    </submittedName>
</protein>
<evidence type="ECO:0000256" key="10">
    <source>
        <dbReference type="ARBA" id="ARBA00023303"/>
    </source>
</evidence>
<gene>
    <name evidence="13" type="primary">WBGene00279024</name>
</gene>
<dbReference type="Pfam" id="PF03189">
    <property type="entry name" value="Otopetrin"/>
    <property type="match status" value="1"/>
</dbReference>
<dbReference type="EnsemblMetazoa" id="PPA40655.1">
    <property type="protein sequence ID" value="PPA40655.1"/>
    <property type="gene ID" value="WBGene00279024"/>
</dbReference>
<feature type="compositionally biased region" description="Low complexity" evidence="11">
    <location>
        <begin position="107"/>
        <end position="117"/>
    </location>
</feature>
<keyword evidence="9 12" id="KW-0472">Membrane</keyword>
<keyword evidence="4" id="KW-1003">Cell membrane</keyword>
<keyword evidence="6" id="KW-0375">Hydrogen ion transport</keyword>
<name>A0A2A6C210_PRIPA</name>
<keyword evidence="5 12" id="KW-0812">Transmembrane</keyword>
<evidence type="ECO:0000256" key="6">
    <source>
        <dbReference type="ARBA" id="ARBA00022781"/>
    </source>
</evidence>
<dbReference type="GO" id="GO:1902600">
    <property type="term" value="P:proton transmembrane transport"/>
    <property type="evidence" value="ECO:0000318"/>
    <property type="project" value="GO_Central"/>
</dbReference>
<reference evidence="14" key="1">
    <citation type="journal article" date="2008" name="Nat. Genet.">
        <title>The Pristionchus pacificus genome provides a unique perspective on nematode lifestyle and parasitism.</title>
        <authorList>
            <person name="Dieterich C."/>
            <person name="Clifton S.W."/>
            <person name="Schuster L.N."/>
            <person name="Chinwalla A."/>
            <person name="Delehaunty K."/>
            <person name="Dinkelacker I."/>
            <person name="Fulton L."/>
            <person name="Fulton R."/>
            <person name="Godfrey J."/>
            <person name="Minx P."/>
            <person name="Mitreva M."/>
            <person name="Roeseler W."/>
            <person name="Tian H."/>
            <person name="Witte H."/>
            <person name="Yang S.P."/>
            <person name="Wilson R.K."/>
            <person name="Sommer R.J."/>
        </authorList>
    </citation>
    <scope>NUCLEOTIDE SEQUENCE [LARGE SCALE GENOMIC DNA]</scope>
    <source>
        <strain evidence="14">PS312</strain>
    </source>
</reference>
<evidence type="ECO:0000313" key="14">
    <source>
        <dbReference type="Proteomes" id="UP000005239"/>
    </source>
</evidence>
<feature type="transmembrane region" description="Helical" evidence="12">
    <location>
        <begin position="274"/>
        <end position="300"/>
    </location>
</feature>
<proteinExistence type="inferred from homology"/>
<evidence type="ECO:0000256" key="1">
    <source>
        <dbReference type="ARBA" id="ARBA00004651"/>
    </source>
</evidence>
<evidence type="ECO:0000256" key="11">
    <source>
        <dbReference type="SAM" id="MobiDB-lite"/>
    </source>
</evidence>
<accession>A0A8R1UTT6</accession>
<evidence type="ECO:0000256" key="3">
    <source>
        <dbReference type="ARBA" id="ARBA00022448"/>
    </source>
</evidence>
<keyword evidence="10" id="KW-0407">Ion channel</keyword>
<evidence type="ECO:0000256" key="5">
    <source>
        <dbReference type="ARBA" id="ARBA00022692"/>
    </source>
</evidence>
<evidence type="ECO:0000256" key="9">
    <source>
        <dbReference type="ARBA" id="ARBA00023136"/>
    </source>
</evidence>
<comment type="similarity">
    <text evidence="2">Belongs to the otopetrin family.</text>
</comment>
<dbReference type="Proteomes" id="UP000005239">
    <property type="component" value="Unassembled WGS sequence"/>
</dbReference>
<feature type="transmembrane region" description="Helical" evidence="12">
    <location>
        <begin position="431"/>
        <end position="451"/>
    </location>
</feature>
<feature type="transmembrane region" description="Helical" evidence="12">
    <location>
        <begin position="312"/>
        <end position="331"/>
    </location>
</feature>
<feature type="transmembrane region" description="Helical" evidence="12">
    <location>
        <begin position="179"/>
        <end position="197"/>
    </location>
</feature>
<dbReference type="InterPro" id="IPR004878">
    <property type="entry name" value="Otopetrin"/>
</dbReference>
<feature type="transmembrane region" description="Helical" evidence="12">
    <location>
        <begin position="641"/>
        <end position="658"/>
    </location>
</feature>
<evidence type="ECO:0000256" key="4">
    <source>
        <dbReference type="ARBA" id="ARBA00022475"/>
    </source>
</evidence>
<evidence type="ECO:0000256" key="12">
    <source>
        <dbReference type="SAM" id="Phobius"/>
    </source>
</evidence>